<sequence length="55" mass="6396">MNYQKIDNKWAISQPPPPYRDSTNPLNLKSSWLIRYRSVHDVHSDVAGSIEEIEV</sequence>
<gene>
    <name evidence="2" type="ORF">KME28_20410</name>
</gene>
<evidence type="ECO:0000256" key="1">
    <source>
        <dbReference type="SAM" id="MobiDB-lite"/>
    </source>
</evidence>
<feature type="region of interest" description="Disordered" evidence="1">
    <location>
        <begin position="1"/>
        <end position="23"/>
    </location>
</feature>
<dbReference type="Proteomes" id="UP000813215">
    <property type="component" value="Unassembled WGS sequence"/>
</dbReference>
<evidence type="ECO:0000313" key="3">
    <source>
        <dbReference type="Proteomes" id="UP000813215"/>
    </source>
</evidence>
<reference evidence="2" key="2">
    <citation type="journal article" date="2022" name="Microbiol. Resour. Announc.">
        <title>Metagenome Sequencing to Explore Phylogenomics of Terrestrial Cyanobacteria.</title>
        <authorList>
            <person name="Ward R.D."/>
            <person name="Stajich J.E."/>
            <person name="Johansen J.R."/>
            <person name="Huntemann M."/>
            <person name="Clum A."/>
            <person name="Foster B."/>
            <person name="Foster B."/>
            <person name="Roux S."/>
            <person name="Palaniappan K."/>
            <person name="Varghese N."/>
            <person name="Mukherjee S."/>
            <person name="Reddy T.B.K."/>
            <person name="Daum C."/>
            <person name="Copeland A."/>
            <person name="Chen I.A."/>
            <person name="Ivanova N.N."/>
            <person name="Kyrpides N.C."/>
            <person name="Shapiro N."/>
            <person name="Eloe-Fadrosh E.A."/>
            <person name="Pietrasiak N."/>
        </authorList>
    </citation>
    <scope>NUCLEOTIDE SEQUENCE</scope>
    <source>
        <strain evidence="2">HA4357-MV3</strain>
    </source>
</reference>
<organism evidence="2 3">
    <name type="scientific">Pelatocladus maniniholoensis HA4357-MV3</name>
    <dbReference type="NCBI Taxonomy" id="1117104"/>
    <lineage>
        <taxon>Bacteria</taxon>
        <taxon>Bacillati</taxon>
        <taxon>Cyanobacteriota</taxon>
        <taxon>Cyanophyceae</taxon>
        <taxon>Nostocales</taxon>
        <taxon>Nostocaceae</taxon>
        <taxon>Pelatocladus</taxon>
    </lineage>
</organism>
<name>A0A9E3LUN4_9NOST</name>
<protein>
    <submittedName>
        <fullName evidence="2">Uncharacterized protein</fullName>
    </submittedName>
</protein>
<evidence type="ECO:0000313" key="2">
    <source>
        <dbReference type="EMBL" id="MBW4434007.1"/>
    </source>
</evidence>
<dbReference type="EMBL" id="JAHHHW010000119">
    <property type="protein sequence ID" value="MBW4434007.1"/>
    <property type="molecule type" value="Genomic_DNA"/>
</dbReference>
<comment type="caution">
    <text evidence="2">The sequence shown here is derived from an EMBL/GenBank/DDBJ whole genome shotgun (WGS) entry which is preliminary data.</text>
</comment>
<reference evidence="2" key="1">
    <citation type="submission" date="2021-05" db="EMBL/GenBank/DDBJ databases">
        <authorList>
            <person name="Pietrasiak N."/>
            <person name="Ward R."/>
            <person name="Stajich J.E."/>
            <person name="Kurbessoian T."/>
        </authorList>
    </citation>
    <scope>NUCLEOTIDE SEQUENCE</scope>
    <source>
        <strain evidence="2">HA4357-MV3</strain>
    </source>
</reference>
<dbReference type="AlphaFoldDB" id="A0A9E3LUN4"/>
<accession>A0A9E3LUN4</accession>
<proteinExistence type="predicted"/>